<evidence type="ECO:0000313" key="2">
    <source>
        <dbReference type="Proteomes" id="UP000239549"/>
    </source>
</evidence>
<dbReference type="AlphaFoldDB" id="A0A2L2XCE2"/>
<dbReference type="PANTHER" id="PTHR35841:SF1">
    <property type="entry name" value="PHOSPHONATES-BINDING PERIPLASMIC PROTEIN"/>
    <property type="match status" value="1"/>
</dbReference>
<accession>A0A2L2XCE2</accession>
<evidence type="ECO:0000313" key="1">
    <source>
        <dbReference type="EMBL" id="GBF34007.1"/>
    </source>
</evidence>
<name>A0A2L2XCE2_9FIRM</name>
<dbReference type="Gene3D" id="3.40.190.10">
    <property type="entry name" value="Periplasmic binding protein-like II"/>
    <property type="match status" value="2"/>
</dbReference>
<gene>
    <name evidence="1" type="ORF">DCCM_3118</name>
</gene>
<dbReference type="Proteomes" id="UP000239549">
    <property type="component" value="Unassembled WGS sequence"/>
</dbReference>
<protein>
    <submittedName>
        <fullName evidence="1">Phosphonate ABC transporter phosphate-binding periplasmic component</fullName>
    </submittedName>
</protein>
<dbReference type="EMBL" id="BFAV01000125">
    <property type="protein sequence ID" value="GBF34007.1"/>
    <property type="molecule type" value="Genomic_DNA"/>
</dbReference>
<proteinExistence type="predicted"/>
<sequence length="368" mass="39825">MSYPRYFWRKGYFNFKMKGSIFMRKIPLLGLVITLVSLLLMAGCGSTSTGTSSPVKEPDTITVAWLPNTAGDDLKEARAEIDKVIEKATGKKVEDKLTTDYAITVEALASGNAQVAWVGAQQYIEAHAKNDKVLPLVVNSGDSGTLNDALYYSRLVVKKGNEEQYKSGDGFSIDNIAGKKMSFVSSSSTSGFKVPSAAIITDFTKQDKWKSLKQEDLLQGGGDKFFSQVLFGGSHQLSLVNVLTDKADVAAVDDIDVASYVELTSGAENTPGAVYTVRKDAAAPFDKLAGVQYVVIKAIPVLNAPIVANTGVLSQETIDAITQALTSDEVASNTKIFVDKGGKGFFNKPQRFLEVEDTWFNPIRELSK</sequence>
<dbReference type="PANTHER" id="PTHR35841">
    <property type="entry name" value="PHOSPHONATES-BINDING PERIPLASMIC PROTEIN"/>
    <property type="match status" value="1"/>
</dbReference>
<dbReference type="SUPFAM" id="SSF53850">
    <property type="entry name" value="Periplasmic binding protein-like II"/>
    <property type="match status" value="1"/>
</dbReference>
<reference evidence="2" key="1">
    <citation type="submission" date="2018-02" db="EMBL/GenBank/DDBJ databases">
        <title>Genome sequence of Desulfocucumis palustris strain NAW-5.</title>
        <authorList>
            <person name="Watanabe M."/>
            <person name="Kojima H."/>
            <person name="Fukui M."/>
        </authorList>
    </citation>
    <scope>NUCLEOTIDE SEQUENCE [LARGE SCALE GENOMIC DNA]</scope>
    <source>
        <strain evidence="2">NAW-5</strain>
    </source>
</reference>
<dbReference type="Pfam" id="PF12974">
    <property type="entry name" value="Phosphonate-bd"/>
    <property type="match status" value="1"/>
</dbReference>
<organism evidence="1 2">
    <name type="scientific">Desulfocucumis palustris</name>
    <dbReference type="NCBI Taxonomy" id="1898651"/>
    <lineage>
        <taxon>Bacteria</taxon>
        <taxon>Bacillati</taxon>
        <taxon>Bacillota</taxon>
        <taxon>Clostridia</taxon>
        <taxon>Eubacteriales</taxon>
        <taxon>Desulfocucumaceae</taxon>
        <taxon>Desulfocucumis</taxon>
    </lineage>
</organism>
<keyword evidence="2" id="KW-1185">Reference proteome</keyword>
<comment type="caution">
    <text evidence="1">The sequence shown here is derived from an EMBL/GenBank/DDBJ whole genome shotgun (WGS) entry which is preliminary data.</text>
</comment>